<dbReference type="KEGG" id="bbrx:BRETT_000958"/>
<dbReference type="PANTHER" id="PTHR13094:SF1">
    <property type="entry name" value="NADH DEHYDROGENASE [UBIQUINONE] 1 BETA SUBCOMPLEX SUBUNIT 10"/>
    <property type="match status" value="1"/>
</dbReference>
<reference evidence="8" key="2">
    <citation type="journal article" name="BMC Genomics">
        <title>New genome assemblies reveal patterns of domestication and adaptation across Brettanomyces (Dekkera) species.</title>
        <authorList>
            <person name="Roach M.J."/>
            <person name="Borneman A.R."/>
        </authorList>
    </citation>
    <scope>NUCLEOTIDE SEQUENCE</scope>
    <source>
        <strain evidence="8">UCD 2041</strain>
    </source>
</reference>
<evidence type="ECO:0000256" key="6">
    <source>
        <dbReference type="ARBA" id="ARBA00023128"/>
    </source>
</evidence>
<dbReference type="AlphaFoldDB" id="A0A871R391"/>
<dbReference type="GeneID" id="64572883"/>
<dbReference type="EMBL" id="CP063136">
    <property type="protein sequence ID" value="QOU21237.1"/>
    <property type="molecule type" value="Genomic_DNA"/>
</dbReference>
<keyword evidence="5" id="KW-0249">Electron transport</keyword>
<evidence type="ECO:0000256" key="7">
    <source>
        <dbReference type="ARBA" id="ARBA00023136"/>
    </source>
</evidence>
<evidence type="ECO:0000256" key="2">
    <source>
        <dbReference type="ARBA" id="ARBA00022448"/>
    </source>
</evidence>
<sequence>MSAIEWVGCLGSGVQPNFNENENMTAGRPKFEHAPEVSFDEIDYKNPNELKAARESMLKEQFVRVEMLKIVRKALETCFQVNGPNNYEECRNLADKYLDMLPDHRAQGYSGYQRNDPSK</sequence>
<dbReference type="GO" id="GO:0005743">
    <property type="term" value="C:mitochondrial inner membrane"/>
    <property type="evidence" value="ECO:0007669"/>
    <property type="project" value="UniProtKB-SubCell"/>
</dbReference>
<keyword evidence="3" id="KW-0679">Respiratory chain</keyword>
<evidence type="ECO:0000313" key="8">
    <source>
        <dbReference type="EMBL" id="QOU21237.1"/>
    </source>
</evidence>
<organism evidence="8 9">
    <name type="scientific">Dekkera bruxellensis</name>
    <name type="common">Brettanomyces custersii</name>
    <dbReference type="NCBI Taxonomy" id="5007"/>
    <lineage>
        <taxon>Eukaryota</taxon>
        <taxon>Fungi</taxon>
        <taxon>Dikarya</taxon>
        <taxon>Ascomycota</taxon>
        <taxon>Saccharomycotina</taxon>
        <taxon>Pichiomycetes</taxon>
        <taxon>Pichiales</taxon>
        <taxon>Pichiaceae</taxon>
        <taxon>Brettanomyces</taxon>
    </lineage>
</organism>
<proteinExistence type="predicted"/>
<dbReference type="Proteomes" id="UP000663131">
    <property type="component" value="Chromosome 8"/>
</dbReference>
<evidence type="ECO:0000256" key="4">
    <source>
        <dbReference type="ARBA" id="ARBA00022792"/>
    </source>
</evidence>
<keyword evidence="6" id="KW-0496">Mitochondrion</keyword>
<protein>
    <recommendedName>
        <fullName evidence="10">NADH-ubiquinone oxidoreductase 12 kDa subunit</fullName>
    </recommendedName>
</protein>
<dbReference type="OrthoDB" id="10252718at2759"/>
<evidence type="ECO:0000256" key="5">
    <source>
        <dbReference type="ARBA" id="ARBA00022982"/>
    </source>
</evidence>
<evidence type="ECO:0000256" key="1">
    <source>
        <dbReference type="ARBA" id="ARBA00004443"/>
    </source>
</evidence>
<keyword evidence="2" id="KW-0813">Transport</keyword>
<dbReference type="RefSeq" id="XP_041137730.1">
    <property type="nucleotide sequence ID" value="XM_041279516.1"/>
</dbReference>
<comment type="subcellular location">
    <subcellularLocation>
        <location evidence="1">Mitochondrion inner membrane</location>
        <topology evidence="1">Peripheral membrane protein</topology>
        <orientation evidence="1">Matrix side</orientation>
    </subcellularLocation>
</comment>
<dbReference type="InterPro" id="IPR039993">
    <property type="entry name" value="NDUFB10"/>
</dbReference>
<gene>
    <name evidence="8" type="ORF">BRETT_000958</name>
</gene>
<reference evidence="8" key="1">
    <citation type="submission" date="2020-10" db="EMBL/GenBank/DDBJ databases">
        <authorList>
            <person name="Palmer J.M."/>
        </authorList>
    </citation>
    <scope>NUCLEOTIDE SEQUENCE</scope>
    <source>
        <strain evidence="8">UCD 2041</strain>
    </source>
</reference>
<keyword evidence="4" id="KW-0999">Mitochondrion inner membrane</keyword>
<evidence type="ECO:0000256" key="3">
    <source>
        <dbReference type="ARBA" id="ARBA00022660"/>
    </source>
</evidence>
<dbReference type="PANTHER" id="PTHR13094">
    <property type="entry name" value="NADH-UBIQUINONE OXIDOREDUCTASE PDSW SUBUNIT"/>
    <property type="match status" value="1"/>
</dbReference>
<evidence type="ECO:0008006" key="10">
    <source>
        <dbReference type="Google" id="ProtNLM"/>
    </source>
</evidence>
<accession>A0A871R391</accession>
<name>A0A871R391_DEKBR</name>
<keyword evidence="7" id="KW-0472">Membrane</keyword>
<evidence type="ECO:0000313" key="9">
    <source>
        <dbReference type="Proteomes" id="UP000663131"/>
    </source>
</evidence>